<feature type="transmembrane region" description="Helical" evidence="1">
    <location>
        <begin position="32"/>
        <end position="52"/>
    </location>
</feature>
<dbReference type="Proteomes" id="UP000570514">
    <property type="component" value="Unassembled WGS sequence"/>
</dbReference>
<keyword evidence="1" id="KW-0472">Membrane</keyword>
<evidence type="ECO:0000313" key="3">
    <source>
        <dbReference type="Proteomes" id="UP000570514"/>
    </source>
</evidence>
<name>A0A846N4J3_9PROT</name>
<dbReference type="EMBL" id="JAASRM010000001">
    <property type="protein sequence ID" value="NIK90439.1"/>
    <property type="molecule type" value="Genomic_DNA"/>
</dbReference>
<gene>
    <name evidence="2" type="ORF">FHS83_003757</name>
</gene>
<organism evidence="2 3">
    <name type="scientific">Rhizomicrobium palustre</name>
    <dbReference type="NCBI Taxonomy" id="189966"/>
    <lineage>
        <taxon>Bacteria</taxon>
        <taxon>Pseudomonadati</taxon>
        <taxon>Pseudomonadota</taxon>
        <taxon>Alphaproteobacteria</taxon>
        <taxon>Micropepsales</taxon>
        <taxon>Micropepsaceae</taxon>
        <taxon>Rhizomicrobium</taxon>
    </lineage>
</organism>
<keyword evidence="1" id="KW-0812">Transmembrane</keyword>
<proteinExistence type="predicted"/>
<keyword evidence="1" id="KW-1133">Transmembrane helix</keyword>
<evidence type="ECO:0000256" key="1">
    <source>
        <dbReference type="SAM" id="Phobius"/>
    </source>
</evidence>
<comment type="caution">
    <text evidence="2">The sequence shown here is derived from an EMBL/GenBank/DDBJ whole genome shotgun (WGS) entry which is preliminary data.</text>
</comment>
<accession>A0A846N4J3</accession>
<protein>
    <submittedName>
        <fullName evidence="2">Uncharacterized protein</fullName>
    </submittedName>
</protein>
<keyword evidence="3" id="KW-1185">Reference proteome</keyword>
<dbReference type="AlphaFoldDB" id="A0A846N4J3"/>
<evidence type="ECO:0000313" key="2">
    <source>
        <dbReference type="EMBL" id="NIK90439.1"/>
    </source>
</evidence>
<sequence length="53" mass="5916">MTIMGGLVANERHDLQPEQRGTLGRWADRNSWAVFIALNLAFWLCVAALFALA</sequence>
<reference evidence="2 3" key="1">
    <citation type="submission" date="2020-03" db="EMBL/GenBank/DDBJ databases">
        <title>Genomic Encyclopedia of Type Strains, Phase IV (KMG-IV): sequencing the most valuable type-strain genomes for metagenomic binning, comparative biology and taxonomic classification.</title>
        <authorList>
            <person name="Goeker M."/>
        </authorList>
    </citation>
    <scope>NUCLEOTIDE SEQUENCE [LARGE SCALE GENOMIC DNA]</scope>
    <source>
        <strain evidence="2 3">DSM 19867</strain>
    </source>
</reference>